<organism evidence="8 9">
    <name type="scientific">Pedobacter steynii</name>
    <dbReference type="NCBI Taxonomy" id="430522"/>
    <lineage>
        <taxon>Bacteria</taxon>
        <taxon>Pseudomonadati</taxon>
        <taxon>Bacteroidota</taxon>
        <taxon>Sphingobacteriia</taxon>
        <taxon>Sphingobacteriales</taxon>
        <taxon>Sphingobacteriaceae</taxon>
        <taxon>Pedobacter</taxon>
    </lineage>
</organism>
<evidence type="ECO:0000313" key="9">
    <source>
        <dbReference type="Proteomes" id="UP000183200"/>
    </source>
</evidence>
<keyword evidence="9" id="KW-1185">Reference proteome</keyword>
<reference evidence="9" key="1">
    <citation type="submission" date="2016-10" db="EMBL/GenBank/DDBJ databases">
        <authorList>
            <person name="Varghese N."/>
            <person name="Submissions S."/>
        </authorList>
    </citation>
    <scope>NUCLEOTIDE SEQUENCE [LARGE SCALE GENOMIC DNA]</scope>
    <source>
        <strain evidence="9">DSM 19110</strain>
    </source>
</reference>
<evidence type="ECO:0000259" key="7">
    <source>
        <dbReference type="Pfam" id="PF04138"/>
    </source>
</evidence>
<dbReference type="EMBL" id="FNGY01000003">
    <property type="protein sequence ID" value="SDM25254.1"/>
    <property type="molecule type" value="Genomic_DNA"/>
</dbReference>
<comment type="similarity">
    <text evidence="2">Belongs to the GtrA family.</text>
</comment>
<protein>
    <submittedName>
        <fullName evidence="8">Putative flippase GtrA (Transmembrane translocase of bactoprenol-linked glucose)</fullName>
    </submittedName>
</protein>
<dbReference type="PANTHER" id="PTHR38459:SF1">
    <property type="entry name" value="PROPHAGE BACTOPRENOL-LINKED GLUCOSE TRANSLOCASE HOMOLOG"/>
    <property type="match status" value="1"/>
</dbReference>
<evidence type="ECO:0000256" key="4">
    <source>
        <dbReference type="ARBA" id="ARBA00022989"/>
    </source>
</evidence>
<evidence type="ECO:0000256" key="2">
    <source>
        <dbReference type="ARBA" id="ARBA00009399"/>
    </source>
</evidence>
<dbReference type="InterPro" id="IPR051401">
    <property type="entry name" value="GtrA_CellWall_Glycosyl"/>
</dbReference>
<evidence type="ECO:0000256" key="6">
    <source>
        <dbReference type="SAM" id="Phobius"/>
    </source>
</evidence>
<dbReference type="Proteomes" id="UP000183200">
    <property type="component" value="Unassembled WGS sequence"/>
</dbReference>
<evidence type="ECO:0000313" key="8">
    <source>
        <dbReference type="EMBL" id="SDM25254.1"/>
    </source>
</evidence>
<feature type="transmembrane region" description="Helical" evidence="6">
    <location>
        <begin position="20"/>
        <end position="38"/>
    </location>
</feature>
<gene>
    <name evidence="8" type="ORF">SAMN05421820_103317</name>
</gene>
<evidence type="ECO:0000256" key="5">
    <source>
        <dbReference type="ARBA" id="ARBA00023136"/>
    </source>
</evidence>
<name>A0A1G9RQ06_9SPHI</name>
<dbReference type="Pfam" id="PF04138">
    <property type="entry name" value="GtrA_DPMS_TM"/>
    <property type="match status" value="1"/>
</dbReference>
<keyword evidence="3 6" id="KW-0812">Transmembrane</keyword>
<dbReference type="InterPro" id="IPR007267">
    <property type="entry name" value="GtrA_DPMS_TM"/>
</dbReference>
<dbReference type="STRING" id="430522.BFS30_01895"/>
<dbReference type="RefSeq" id="WP_074605969.1">
    <property type="nucleotide sequence ID" value="NZ_FNGY01000003.1"/>
</dbReference>
<proteinExistence type="inferred from homology"/>
<keyword evidence="4 6" id="KW-1133">Transmembrane helix</keyword>
<accession>A0A1G9RQ06</accession>
<dbReference type="OrthoDB" id="9812049at2"/>
<dbReference type="AlphaFoldDB" id="A0A1G9RQ06"/>
<dbReference type="GO" id="GO:0005886">
    <property type="term" value="C:plasma membrane"/>
    <property type="evidence" value="ECO:0007669"/>
    <property type="project" value="TreeGrafter"/>
</dbReference>
<evidence type="ECO:0000256" key="1">
    <source>
        <dbReference type="ARBA" id="ARBA00004141"/>
    </source>
</evidence>
<feature type="transmembrane region" description="Helical" evidence="6">
    <location>
        <begin position="110"/>
        <end position="132"/>
    </location>
</feature>
<keyword evidence="5 6" id="KW-0472">Membrane</keyword>
<comment type="subcellular location">
    <subcellularLocation>
        <location evidence="1">Membrane</location>
        <topology evidence="1">Multi-pass membrane protein</topology>
    </subcellularLocation>
</comment>
<evidence type="ECO:0000256" key="3">
    <source>
        <dbReference type="ARBA" id="ARBA00022692"/>
    </source>
</evidence>
<dbReference type="GO" id="GO:0000271">
    <property type="term" value="P:polysaccharide biosynthetic process"/>
    <property type="evidence" value="ECO:0007669"/>
    <property type="project" value="InterPro"/>
</dbReference>
<sequence length="136" mass="15600">MMTLAAIELNNTFLFKFLKFGVVGFSGLIVDFGVTYLCKEKLKIHKYISSSLGFIVATTTNYTLNRYWTFNNHDAASITQFGKFFVISLVGLFLSNTLIYLLNDKLKWNFYVAKACAIVIISLWNFFANYLYTFSS</sequence>
<feature type="domain" description="GtrA/DPMS transmembrane" evidence="7">
    <location>
        <begin position="19"/>
        <end position="134"/>
    </location>
</feature>
<feature type="transmembrane region" description="Helical" evidence="6">
    <location>
        <begin position="84"/>
        <end position="103"/>
    </location>
</feature>
<dbReference type="PANTHER" id="PTHR38459">
    <property type="entry name" value="PROPHAGE BACTOPRENOL-LINKED GLUCOSE TRANSLOCASE HOMOLOG"/>
    <property type="match status" value="1"/>
</dbReference>
<feature type="transmembrane region" description="Helical" evidence="6">
    <location>
        <begin position="47"/>
        <end position="64"/>
    </location>
</feature>